<comment type="subcellular location">
    <subcellularLocation>
        <location evidence="1">Membrane</location>
        <topology evidence="1">Multi-pass membrane protein</topology>
    </subcellularLocation>
</comment>
<dbReference type="SMART" id="SM00079">
    <property type="entry name" value="PBPe"/>
    <property type="match status" value="1"/>
</dbReference>
<dbReference type="InterPro" id="IPR001320">
    <property type="entry name" value="Iontro_rcpt_C"/>
</dbReference>
<dbReference type="Gene3D" id="3.40.50.2300">
    <property type="match status" value="2"/>
</dbReference>
<keyword evidence="11 13" id="KW-1071">Ligand-gated ion channel</keyword>
<dbReference type="InterPro" id="IPR000337">
    <property type="entry name" value="GPCR_3"/>
</dbReference>
<dbReference type="Gene3D" id="3.40.190.10">
    <property type="entry name" value="Periplasmic binding protein-like II"/>
    <property type="match status" value="2"/>
</dbReference>
<feature type="transmembrane region" description="Helical" evidence="14">
    <location>
        <begin position="826"/>
        <end position="846"/>
    </location>
</feature>
<evidence type="ECO:0000256" key="13">
    <source>
        <dbReference type="PIRNR" id="PIRNR037090"/>
    </source>
</evidence>
<dbReference type="AlphaFoldDB" id="A0A1D1Z9P6"/>
<dbReference type="GO" id="GO:0009611">
    <property type="term" value="P:response to wounding"/>
    <property type="evidence" value="ECO:0007669"/>
    <property type="project" value="UniProtKB-ARBA"/>
</dbReference>
<dbReference type="FunFam" id="3.40.50.2300:FF:000081">
    <property type="entry name" value="Glutamate receptor"/>
    <property type="match status" value="1"/>
</dbReference>
<evidence type="ECO:0000256" key="11">
    <source>
        <dbReference type="ARBA" id="ARBA00023286"/>
    </source>
</evidence>
<evidence type="ECO:0000256" key="7">
    <source>
        <dbReference type="ARBA" id="ARBA00023065"/>
    </source>
</evidence>
<sequence length="907" mass="100426">MGSIFLLLLPFLLSLNGHSVNCERPRAVNIGAVLTFDSVIGAVAKVAIETAVDDINANPKILGGTRLNLVMENSNCNAFLGSIGALRLLEKDAVAIIGPQSSTVAHTISFVANGLQIPLVSFAATDPTLSSLQFPYFFRTTQSDFYQMAAMADVIDYYGWKEVITVFVDDDYGWNGVSTLGDALAKKLSKIVYKVALPVGASYSTISESLNRSKLIGPRVYVVHANPDSGLLIFSIAQHLQMMTDEYVWLATDSLSTSLDSTETPGNNLLNLQGVISFRQYIPDSGPRKAFVSRWNELRKKGRVSYRLNTYGFYAYDTVWAVAHAINKLLNDSDNITFSPNNNLQDVKGKLQLGKLKTFDNGQLLLQKLLLSNFTGISGPIQFDIDRNLIRGVYEVINIGHSVIHSIGYWSTHSGLSVSVPSVLNTNVPRNFSENQSLHGSIWPGGRSLKPRGYVLASRERPLKIGVPYRASYVEFVTETGETHEVKGYSIDVFKAALALVPYDIPYQFVPFGDGHSNPSYDQLVYNVANNVFDAAVGDIAIVTNRTRLVDFTQPYIATGLVIIAPIGNKKSSTWVFLRPFTGRMWCVTGAFFVMIGFVIWVLEHRVNKDFRGPPKRQCVTMLLFSFSTLFNSQQEDTVSTLGRMVMMVWLFLLMVITSSYTASLTSFLTVQQLSSPIKGIDSLIATNQPIGYQIGSFARSYLIDSLNIRQSRLVSLGSPEAYEAALQLGPKNGGVAAIVDELPYVELFLAKTSGFGIVGKMFTKSGWGFAFPRDYPLAVDLSTAILRLSENGQLQRIHDKWLCKESCIKHGDSDSGPNQLHITSFWGLFLVCGLVTITALIIFLLKTIQQFVRFKRKHRDPSSTNQYSSERGSGVINNFFKFIDEKEEAIKNMFRQHESSSDPQVS</sequence>
<keyword evidence="4 14" id="KW-0812">Transmembrane</keyword>
<evidence type="ECO:0000256" key="1">
    <source>
        <dbReference type="ARBA" id="ARBA00004141"/>
    </source>
</evidence>
<dbReference type="FunFam" id="3.40.190.10:FF:000054">
    <property type="entry name" value="Glutamate receptor"/>
    <property type="match status" value="1"/>
</dbReference>
<feature type="domain" description="Ionotropic glutamate receptor C-terminal" evidence="16">
    <location>
        <begin position="462"/>
        <end position="805"/>
    </location>
</feature>
<keyword evidence="9 13" id="KW-0675">Receptor</keyword>
<feature type="signal peptide" evidence="15">
    <location>
        <begin position="1"/>
        <end position="22"/>
    </location>
</feature>
<dbReference type="Gene3D" id="1.10.287.70">
    <property type="match status" value="1"/>
</dbReference>
<dbReference type="FunFam" id="3.40.190.10:FF:000175">
    <property type="entry name" value="Glutamate receptor"/>
    <property type="match status" value="1"/>
</dbReference>
<dbReference type="CDD" id="cd13686">
    <property type="entry name" value="GluR_Plant"/>
    <property type="match status" value="1"/>
</dbReference>
<reference evidence="18" key="1">
    <citation type="submission" date="2015-07" db="EMBL/GenBank/DDBJ databases">
        <title>Transcriptome Assembly of Anthurium amnicola.</title>
        <authorList>
            <person name="Suzuki J."/>
        </authorList>
    </citation>
    <scope>NUCLEOTIDE SEQUENCE</scope>
</reference>
<dbReference type="InterPro" id="IPR019594">
    <property type="entry name" value="Glu/Gly-bd"/>
</dbReference>
<keyword evidence="8 13" id="KW-0472">Membrane</keyword>
<evidence type="ECO:0000256" key="5">
    <source>
        <dbReference type="ARBA" id="ARBA00022729"/>
    </source>
</evidence>
<dbReference type="SUPFAM" id="SSF53822">
    <property type="entry name" value="Periplasmic binding protein-like I"/>
    <property type="match status" value="1"/>
</dbReference>
<evidence type="ECO:0000256" key="2">
    <source>
        <dbReference type="ARBA" id="ARBA00008685"/>
    </source>
</evidence>
<dbReference type="GO" id="GO:1901701">
    <property type="term" value="P:cellular response to oxygen-containing compound"/>
    <property type="evidence" value="ECO:0007669"/>
    <property type="project" value="UniProtKB-ARBA"/>
</dbReference>
<dbReference type="SUPFAM" id="SSF53850">
    <property type="entry name" value="Periplasmic binding protein-like II"/>
    <property type="match status" value="1"/>
</dbReference>
<dbReference type="PIRSF" id="PIRSF037090">
    <property type="entry name" value="Iontro_Glu-like_rcpt_pln"/>
    <property type="match status" value="1"/>
</dbReference>
<dbReference type="Pfam" id="PF00060">
    <property type="entry name" value="Lig_chan"/>
    <property type="match status" value="1"/>
</dbReference>
<gene>
    <name evidence="18" type="primary">GLR3.7_1</name>
    <name evidence="17" type="synonym">GLR3.7_2</name>
    <name evidence="17" type="ORF">g.93004</name>
    <name evidence="18" type="ORF">g.93005</name>
</gene>
<evidence type="ECO:0000256" key="9">
    <source>
        <dbReference type="ARBA" id="ARBA00023170"/>
    </source>
</evidence>
<dbReference type="PRINTS" id="PR00248">
    <property type="entry name" value="GPCRMGR"/>
</dbReference>
<feature type="transmembrane region" description="Helical" evidence="14">
    <location>
        <begin position="583"/>
        <end position="603"/>
    </location>
</feature>
<dbReference type="Pfam" id="PF01094">
    <property type="entry name" value="ANF_receptor"/>
    <property type="match status" value="1"/>
</dbReference>
<keyword evidence="7 13" id="KW-0406">Ion transport</keyword>
<dbReference type="InterPro" id="IPR028082">
    <property type="entry name" value="Peripla_BP_I"/>
</dbReference>
<evidence type="ECO:0000256" key="3">
    <source>
        <dbReference type="ARBA" id="ARBA00022448"/>
    </source>
</evidence>
<name>A0A1D1Z9P6_9ARAE</name>
<dbReference type="InterPro" id="IPR015683">
    <property type="entry name" value="Ionotropic_Glu_rcpt"/>
</dbReference>
<evidence type="ECO:0000313" key="17">
    <source>
        <dbReference type="EMBL" id="JAT56125.1"/>
    </source>
</evidence>
<evidence type="ECO:0000256" key="6">
    <source>
        <dbReference type="ARBA" id="ARBA00022989"/>
    </source>
</evidence>
<keyword evidence="5 15" id="KW-0732">Signal</keyword>
<evidence type="ECO:0000259" key="16">
    <source>
        <dbReference type="SMART" id="SM00079"/>
    </source>
</evidence>
<evidence type="ECO:0000256" key="12">
    <source>
        <dbReference type="ARBA" id="ARBA00023303"/>
    </source>
</evidence>
<keyword evidence="12 13" id="KW-0407">Ion channel</keyword>
<dbReference type="InterPro" id="IPR001828">
    <property type="entry name" value="ANF_lig-bd_rcpt"/>
</dbReference>
<proteinExistence type="inferred from homology"/>
<evidence type="ECO:0000256" key="15">
    <source>
        <dbReference type="SAM" id="SignalP"/>
    </source>
</evidence>
<keyword evidence="10" id="KW-0325">Glycoprotein</keyword>
<dbReference type="CDD" id="cd19990">
    <property type="entry name" value="PBP1_GABAb_receptor_plant"/>
    <property type="match status" value="1"/>
</dbReference>
<evidence type="ECO:0000256" key="4">
    <source>
        <dbReference type="ARBA" id="ARBA00022692"/>
    </source>
</evidence>
<evidence type="ECO:0000256" key="14">
    <source>
        <dbReference type="SAM" id="Phobius"/>
    </source>
</evidence>
<protein>
    <recommendedName>
        <fullName evidence="13">Glutamate receptor</fullName>
    </recommendedName>
</protein>
<dbReference type="PANTHER" id="PTHR18966">
    <property type="entry name" value="IONOTROPIC GLUTAMATE RECEPTOR"/>
    <property type="match status" value="1"/>
</dbReference>
<dbReference type="InterPro" id="IPR044440">
    <property type="entry name" value="GABAb_receptor_plant_PBP1"/>
</dbReference>
<keyword evidence="3 13" id="KW-0813">Transport</keyword>
<dbReference type="InterPro" id="IPR017103">
    <property type="entry name" value="Iontropic_Glu_rcpt_pln"/>
</dbReference>
<comment type="similarity">
    <text evidence="2 13">Belongs to the glutamate-gated ion channel (TC 1.A.10.1) family.</text>
</comment>
<feature type="transmembrane region" description="Helical" evidence="14">
    <location>
        <begin position="649"/>
        <end position="669"/>
    </location>
</feature>
<dbReference type="GO" id="GO:0015276">
    <property type="term" value="F:ligand-gated monoatomic ion channel activity"/>
    <property type="evidence" value="ECO:0007669"/>
    <property type="project" value="InterPro"/>
</dbReference>
<dbReference type="EMBL" id="GDJX01004364">
    <property type="protein sequence ID" value="JAT63572.1"/>
    <property type="molecule type" value="Transcribed_RNA"/>
</dbReference>
<comment type="function">
    <text evidence="13">Glutamate-gated receptor that probably acts as non-selective cation channel.</text>
</comment>
<dbReference type="FunFam" id="1.10.287.70:FF:000037">
    <property type="entry name" value="Glutamate receptor"/>
    <property type="match status" value="1"/>
</dbReference>
<accession>A0A1D1Z9P6</accession>
<organism evidence="18">
    <name type="scientific">Anthurium amnicola</name>
    <dbReference type="NCBI Taxonomy" id="1678845"/>
    <lineage>
        <taxon>Eukaryota</taxon>
        <taxon>Viridiplantae</taxon>
        <taxon>Streptophyta</taxon>
        <taxon>Embryophyta</taxon>
        <taxon>Tracheophyta</taxon>
        <taxon>Spermatophyta</taxon>
        <taxon>Magnoliopsida</taxon>
        <taxon>Liliopsida</taxon>
        <taxon>Araceae</taxon>
        <taxon>Pothoideae</taxon>
        <taxon>Potheae</taxon>
        <taxon>Anthurium</taxon>
    </lineage>
</organism>
<dbReference type="GO" id="GO:0004930">
    <property type="term" value="F:G protein-coupled receptor activity"/>
    <property type="evidence" value="ECO:0007669"/>
    <property type="project" value="InterPro"/>
</dbReference>
<dbReference type="EMBL" id="GDJX01011811">
    <property type="protein sequence ID" value="JAT56125.1"/>
    <property type="molecule type" value="Transcribed_RNA"/>
</dbReference>
<feature type="chain" id="PRO_5008900844" description="Glutamate receptor" evidence="15">
    <location>
        <begin position="23"/>
        <end position="907"/>
    </location>
</feature>
<evidence type="ECO:0000256" key="10">
    <source>
        <dbReference type="ARBA" id="ARBA00023180"/>
    </source>
</evidence>
<evidence type="ECO:0000256" key="8">
    <source>
        <dbReference type="ARBA" id="ARBA00023136"/>
    </source>
</evidence>
<evidence type="ECO:0000313" key="18">
    <source>
        <dbReference type="EMBL" id="JAT63572.1"/>
    </source>
</evidence>
<dbReference type="GO" id="GO:0016020">
    <property type="term" value="C:membrane"/>
    <property type="evidence" value="ECO:0007669"/>
    <property type="project" value="UniProtKB-SubCell"/>
</dbReference>
<dbReference type="PRINTS" id="PR01176">
    <property type="entry name" value="GABABRECEPTR"/>
</dbReference>
<keyword evidence="6 14" id="KW-1133">Transmembrane helix</keyword>
<dbReference type="Pfam" id="PF10613">
    <property type="entry name" value="Lig_chan-Glu_bd"/>
    <property type="match status" value="1"/>
</dbReference>